<dbReference type="EMBL" id="CSBK01001133">
    <property type="protein sequence ID" value="COY34575.1"/>
    <property type="molecule type" value="Genomic_DNA"/>
</dbReference>
<accession>A0A916LC06</accession>
<gene>
    <name evidence="1" type="ORF">ERS007739_02464</name>
</gene>
<name>A0A916LC06_MYCTX</name>
<proteinExistence type="predicted"/>
<evidence type="ECO:0000313" key="2">
    <source>
        <dbReference type="Proteomes" id="UP000039021"/>
    </source>
</evidence>
<sequence length="74" mass="7743">MPHPSPARAAAVKPSVVGTKCVGLVMARRKALRTNMSCSPSSRFHASDGALAAAAAVNPSDRWRWTNGLLATGR</sequence>
<organism evidence="1 2">
    <name type="scientific">Mycobacterium tuberculosis</name>
    <dbReference type="NCBI Taxonomy" id="1773"/>
    <lineage>
        <taxon>Bacteria</taxon>
        <taxon>Bacillati</taxon>
        <taxon>Actinomycetota</taxon>
        <taxon>Actinomycetes</taxon>
        <taxon>Mycobacteriales</taxon>
        <taxon>Mycobacteriaceae</taxon>
        <taxon>Mycobacterium</taxon>
        <taxon>Mycobacterium tuberculosis complex</taxon>
    </lineage>
</organism>
<dbReference type="Proteomes" id="UP000039021">
    <property type="component" value="Unassembled WGS sequence"/>
</dbReference>
<reference evidence="2" key="1">
    <citation type="submission" date="2015-03" db="EMBL/GenBank/DDBJ databases">
        <authorList>
            <consortium name="Pathogen Informatics"/>
        </authorList>
    </citation>
    <scope>NUCLEOTIDE SEQUENCE [LARGE SCALE GENOMIC DNA]</scope>
    <source>
        <strain evidence="2">N09902308</strain>
    </source>
</reference>
<protein>
    <submittedName>
        <fullName evidence="1">Uncharacterized protein</fullName>
    </submittedName>
</protein>
<dbReference type="AlphaFoldDB" id="A0A916LC06"/>
<comment type="caution">
    <text evidence="1">The sequence shown here is derived from an EMBL/GenBank/DDBJ whole genome shotgun (WGS) entry which is preliminary data.</text>
</comment>
<evidence type="ECO:0000313" key="1">
    <source>
        <dbReference type="EMBL" id="COY34575.1"/>
    </source>
</evidence>